<keyword evidence="4 7" id="KW-0436">Ligase</keyword>
<dbReference type="InterPro" id="IPR036565">
    <property type="entry name" value="Mur-like_cat_sf"/>
</dbReference>
<keyword evidence="7 8" id="KW-0961">Cell wall biogenesis/degradation</keyword>
<accession>A0A2P6AUX1</accession>
<dbReference type="Gene3D" id="3.90.190.20">
    <property type="entry name" value="Mur ligase, C-terminal domain"/>
    <property type="match status" value="1"/>
</dbReference>
<evidence type="ECO:0000259" key="9">
    <source>
        <dbReference type="Pfam" id="PF02875"/>
    </source>
</evidence>
<dbReference type="EMBL" id="PTQZ01000014">
    <property type="protein sequence ID" value="PQA50945.1"/>
    <property type="molecule type" value="Genomic_DNA"/>
</dbReference>
<comment type="catalytic activity">
    <reaction evidence="7 8">
        <text>UDP-N-acetyl-alpha-D-muramoyl-L-alanine + D-glutamate + ATP = UDP-N-acetyl-alpha-D-muramoyl-L-alanyl-D-glutamate + ADP + phosphate + H(+)</text>
        <dbReference type="Rhea" id="RHEA:16429"/>
        <dbReference type="ChEBI" id="CHEBI:15378"/>
        <dbReference type="ChEBI" id="CHEBI:29986"/>
        <dbReference type="ChEBI" id="CHEBI:30616"/>
        <dbReference type="ChEBI" id="CHEBI:43474"/>
        <dbReference type="ChEBI" id="CHEBI:83898"/>
        <dbReference type="ChEBI" id="CHEBI:83900"/>
        <dbReference type="ChEBI" id="CHEBI:456216"/>
        <dbReference type="EC" id="6.3.2.9"/>
    </reaction>
</comment>
<dbReference type="GO" id="GO:0051301">
    <property type="term" value="P:cell division"/>
    <property type="evidence" value="ECO:0007669"/>
    <property type="project" value="UniProtKB-KW"/>
</dbReference>
<dbReference type="Pfam" id="PF02875">
    <property type="entry name" value="Mur_ligase_C"/>
    <property type="match status" value="1"/>
</dbReference>
<dbReference type="RefSeq" id="WP_105191110.1">
    <property type="nucleotide sequence ID" value="NZ_PTQZ01000014.1"/>
</dbReference>
<name>A0A2P6AUX1_9GAMM</name>
<keyword evidence="7 8" id="KW-0133">Cell shape</keyword>
<evidence type="ECO:0000256" key="7">
    <source>
        <dbReference type="HAMAP-Rule" id="MF_00639"/>
    </source>
</evidence>
<keyword evidence="6 7" id="KW-0067">ATP-binding</keyword>
<gene>
    <name evidence="7" type="primary">murD</name>
    <name evidence="11" type="ORF">C5O18_01500</name>
</gene>
<dbReference type="GO" id="GO:0008764">
    <property type="term" value="F:UDP-N-acetylmuramoylalanine-D-glutamate ligase activity"/>
    <property type="evidence" value="ECO:0007669"/>
    <property type="project" value="UniProtKB-UniRule"/>
</dbReference>
<dbReference type="HAMAP" id="MF_00639">
    <property type="entry name" value="MurD"/>
    <property type="match status" value="1"/>
</dbReference>
<feature type="domain" description="Mur ligase central" evidence="10">
    <location>
        <begin position="113"/>
        <end position="285"/>
    </location>
</feature>
<evidence type="ECO:0000259" key="10">
    <source>
        <dbReference type="Pfam" id="PF08245"/>
    </source>
</evidence>
<keyword evidence="7 8" id="KW-0131">Cell cycle</keyword>
<sequence length="451" mass="47807">MLIQRDGLRVVIGLGKTGLSCVRHLRRKGYPVAVNDTREHPPGLAELRAEFPEVEVSLGGLDQALLLRASEIVSSPGVSVKEPAIAAAIAAGIPVGGDVELFCREVTAPIVAITGSNAKSTVTTLVGLMAARDGRRVGVCGNIGTPVLDMLAEGDKDIYVMELSSFQLETTHSLRAAVAVVLNISEDHMDRYTGMVEYHQAKHRIFRNCQRYVFNRDDALTRPLIADDVPGTSFGLGAPDLNQYGVLRVDGQPWLARGRETLMPVSDLQIFGEHNVANALACLALGEAVGFGRDAMLATLREFSGLKHRCQRVALADGIGWYNDSKGTNVGATLAAINGLGAAIGGKLLLIAGGVGKGQDFSPLSPALAQFGKTLLLIGEDGPAIDRAVSAPLDRRYCATLDEAIAQARALAQAGDAVLLSPACASFDMFKHYEDRGDQFAAGVQRLLEGT</sequence>
<organism evidence="11 12">
    <name type="scientific">Amnimonas aquatica</name>
    <dbReference type="NCBI Taxonomy" id="2094561"/>
    <lineage>
        <taxon>Bacteria</taxon>
        <taxon>Pseudomonadati</taxon>
        <taxon>Pseudomonadota</taxon>
        <taxon>Gammaproteobacteria</taxon>
        <taxon>Moraxellales</taxon>
        <taxon>Moraxellaceae</taxon>
        <taxon>Amnimonas</taxon>
    </lineage>
</organism>
<evidence type="ECO:0000256" key="4">
    <source>
        <dbReference type="ARBA" id="ARBA00022598"/>
    </source>
</evidence>
<proteinExistence type="inferred from homology"/>
<dbReference type="Gene3D" id="3.40.50.720">
    <property type="entry name" value="NAD(P)-binding Rossmann-like Domain"/>
    <property type="match status" value="1"/>
</dbReference>
<dbReference type="EC" id="6.3.2.9" evidence="7 8"/>
<dbReference type="GO" id="GO:0008360">
    <property type="term" value="P:regulation of cell shape"/>
    <property type="evidence" value="ECO:0007669"/>
    <property type="project" value="UniProtKB-KW"/>
</dbReference>
<dbReference type="InterPro" id="IPR005762">
    <property type="entry name" value="MurD"/>
</dbReference>
<dbReference type="PANTHER" id="PTHR43692:SF1">
    <property type="entry name" value="UDP-N-ACETYLMURAMOYLALANINE--D-GLUTAMATE LIGASE"/>
    <property type="match status" value="1"/>
</dbReference>
<evidence type="ECO:0000256" key="3">
    <source>
        <dbReference type="ARBA" id="ARBA00022490"/>
    </source>
</evidence>
<comment type="caution">
    <text evidence="11">The sequence shown here is derived from an EMBL/GenBank/DDBJ whole genome shotgun (WGS) entry which is preliminary data.</text>
</comment>
<dbReference type="SUPFAM" id="SSF53623">
    <property type="entry name" value="MurD-like peptide ligases, catalytic domain"/>
    <property type="match status" value="1"/>
</dbReference>
<feature type="domain" description="Mur ligase C-terminal" evidence="9">
    <location>
        <begin position="308"/>
        <end position="424"/>
    </location>
</feature>
<evidence type="ECO:0000313" key="12">
    <source>
        <dbReference type="Proteomes" id="UP000243900"/>
    </source>
</evidence>
<dbReference type="GO" id="GO:0005524">
    <property type="term" value="F:ATP binding"/>
    <property type="evidence" value="ECO:0007669"/>
    <property type="project" value="UniProtKB-UniRule"/>
</dbReference>
<dbReference type="AlphaFoldDB" id="A0A2P6AUX1"/>
<feature type="binding site" evidence="7">
    <location>
        <begin position="115"/>
        <end position="121"/>
    </location>
    <ligand>
        <name>ATP</name>
        <dbReference type="ChEBI" id="CHEBI:30616"/>
    </ligand>
</feature>
<comment type="subcellular location">
    <subcellularLocation>
        <location evidence="1 7 8">Cytoplasm</location>
    </subcellularLocation>
</comment>
<dbReference type="PANTHER" id="PTHR43692">
    <property type="entry name" value="UDP-N-ACETYLMURAMOYLALANINE--D-GLUTAMATE LIGASE"/>
    <property type="match status" value="1"/>
</dbReference>
<keyword evidence="3 7" id="KW-0963">Cytoplasm</keyword>
<dbReference type="Pfam" id="PF21799">
    <property type="entry name" value="MurD-like_N"/>
    <property type="match status" value="1"/>
</dbReference>
<evidence type="ECO:0000256" key="2">
    <source>
        <dbReference type="ARBA" id="ARBA00004752"/>
    </source>
</evidence>
<dbReference type="OrthoDB" id="9809796at2"/>
<dbReference type="UniPathway" id="UPA00219"/>
<evidence type="ECO:0000256" key="1">
    <source>
        <dbReference type="ARBA" id="ARBA00004496"/>
    </source>
</evidence>
<evidence type="ECO:0000313" key="11">
    <source>
        <dbReference type="EMBL" id="PQA50945.1"/>
    </source>
</evidence>
<keyword evidence="7 8" id="KW-0132">Cell division</keyword>
<dbReference type="InterPro" id="IPR036615">
    <property type="entry name" value="Mur_ligase_C_dom_sf"/>
</dbReference>
<keyword evidence="12" id="KW-1185">Reference proteome</keyword>
<dbReference type="Pfam" id="PF08245">
    <property type="entry name" value="Mur_ligase_M"/>
    <property type="match status" value="1"/>
</dbReference>
<dbReference type="SUPFAM" id="SSF53244">
    <property type="entry name" value="MurD-like peptide ligases, peptide-binding domain"/>
    <property type="match status" value="1"/>
</dbReference>
<dbReference type="SUPFAM" id="SSF51984">
    <property type="entry name" value="MurCD N-terminal domain"/>
    <property type="match status" value="1"/>
</dbReference>
<dbReference type="NCBIfam" id="TIGR01087">
    <property type="entry name" value="murD"/>
    <property type="match status" value="1"/>
</dbReference>
<reference evidence="12" key="1">
    <citation type="submission" date="2018-02" db="EMBL/GenBank/DDBJ databases">
        <title>Genome sequencing of Solimonas sp. HR-BB.</title>
        <authorList>
            <person name="Lee Y."/>
            <person name="Jeon C.O."/>
        </authorList>
    </citation>
    <scope>NUCLEOTIDE SEQUENCE [LARGE SCALE GENOMIC DNA]</scope>
    <source>
        <strain evidence="12">HR-E</strain>
    </source>
</reference>
<dbReference type="GO" id="GO:0071555">
    <property type="term" value="P:cell wall organization"/>
    <property type="evidence" value="ECO:0007669"/>
    <property type="project" value="UniProtKB-KW"/>
</dbReference>
<dbReference type="GO" id="GO:0009252">
    <property type="term" value="P:peptidoglycan biosynthetic process"/>
    <property type="evidence" value="ECO:0007669"/>
    <property type="project" value="UniProtKB-UniRule"/>
</dbReference>
<dbReference type="GO" id="GO:0005737">
    <property type="term" value="C:cytoplasm"/>
    <property type="evidence" value="ECO:0007669"/>
    <property type="project" value="UniProtKB-SubCell"/>
</dbReference>
<dbReference type="InterPro" id="IPR013221">
    <property type="entry name" value="Mur_ligase_cen"/>
</dbReference>
<dbReference type="Gene3D" id="3.40.1190.10">
    <property type="entry name" value="Mur-like, catalytic domain"/>
    <property type="match status" value="1"/>
</dbReference>
<keyword evidence="5 7" id="KW-0547">Nucleotide-binding</keyword>
<keyword evidence="7 8" id="KW-0573">Peptidoglycan synthesis</keyword>
<comment type="pathway">
    <text evidence="2 7 8">Cell wall biogenesis; peptidoglycan biosynthesis.</text>
</comment>
<evidence type="ECO:0000256" key="8">
    <source>
        <dbReference type="RuleBase" id="RU003664"/>
    </source>
</evidence>
<evidence type="ECO:0000256" key="6">
    <source>
        <dbReference type="ARBA" id="ARBA00022840"/>
    </source>
</evidence>
<comment type="function">
    <text evidence="7 8">Cell wall formation. Catalyzes the addition of glutamate to the nucleotide precursor UDP-N-acetylmuramoyl-L-alanine (UMA).</text>
</comment>
<comment type="similarity">
    <text evidence="7">Belongs to the MurCDEF family.</text>
</comment>
<dbReference type="InterPro" id="IPR004101">
    <property type="entry name" value="Mur_ligase_C"/>
</dbReference>
<evidence type="ECO:0000256" key="5">
    <source>
        <dbReference type="ARBA" id="ARBA00022741"/>
    </source>
</evidence>
<protein>
    <recommendedName>
        <fullName evidence="7 8">UDP-N-acetylmuramoylalanine--D-glutamate ligase</fullName>
        <ecNumber evidence="7 8">6.3.2.9</ecNumber>
    </recommendedName>
    <alternativeName>
        <fullName evidence="7">D-glutamic acid-adding enzyme</fullName>
    </alternativeName>
    <alternativeName>
        <fullName evidence="7">UDP-N-acetylmuramoyl-L-alanyl-D-glutamate synthetase</fullName>
    </alternativeName>
</protein>
<dbReference type="Proteomes" id="UP000243900">
    <property type="component" value="Unassembled WGS sequence"/>
</dbReference>